<evidence type="ECO:0000313" key="3">
    <source>
        <dbReference type="Proteomes" id="UP000011867"/>
    </source>
</evidence>
<evidence type="ECO:0000256" key="1">
    <source>
        <dbReference type="SAM" id="Phobius"/>
    </source>
</evidence>
<keyword evidence="3" id="KW-1185">Reference proteome</keyword>
<organism evidence="2 3">
    <name type="scientific">Natronomonas moolapensis (strain DSM 18674 / CECT 7526 / JCM 14361 / 8.8.11)</name>
    <dbReference type="NCBI Taxonomy" id="268739"/>
    <lineage>
        <taxon>Archaea</taxon>
        <taxon>Methanobacteriati</taxon>
        <taxon>Methanobacteriota</taxon>
        <taxon>Stenosarchaea group</taxon>
        <taxon>Halobacteria</taxon>
        <taxon>Halobacteriales</taxon>
        <taxon>Natronomonadaceae</taxon>
        <taxon>Natronomonas</taxon>
    </lineage>
</organism>
<dbReference type="KEGG" id="nmo:Nmlp_3711"/>
<dbReference type="GeneID" id="14652021"/>
<dbReference type="HOGENOM" id="CLU_209473_0_0_2"/>
<proteinExistence type="predicted"/>
<accession>M1XTQ7</accession>
<reference evidence="2 3" key="1">
    <citation type="journal article" date="2013" name="Genome Announc.">
        <title>Genome of the haloarchaeon Natronomonas moolapensis, a neutrophilic member of a previously haloalkaliphilic genus.</title>
        <authorList>
            <person name="Dyall-Smith M.L."/>
            <person name="Pfeiffer F."/>
            <person name="Oberwinkler T."/>
            <person name="Klee K."/>
            <person name="Rampp M."/>
            <person name="Palm P."/>
            <person name="Gross K."/>
            <person name="Schuster S.C."/>
            <person name="Oesterhelt D."/>
        </authorList>
    </citation>
    <scope>NUCLEOTIDE SEQUENCE [LARGE SCALE GENOMIC DNA]</scope>
    <source>
        <strain evidence="3">DSM 18674 / JCM 14361 / 8.8.11</strain>
    </source>
</reference>
<keyword evidence="1" id="KW-0472">Membrane</keyword>
<feature type="transmembrane region" description="Helical" evidence="1">
    <location>
        <begin position="7"/>
        <end position="28"/>
    </location>
</feature>
<protein>
    <submittedName>
        <fullName evidence="2">Uncharacterized protein</fullName>
    </submittedName>
</protein>
<dbReference type="EMBL" id="HF582854">
    <property type="protein sequence ID" value="CCQ37825.1"/>
    <property type="molecule type" value="Genomic_DNA"/>
</dbReference>
<dbReference type="RefSeq" id="WP_015410553.1">
    <property type="nucleotide sequence ID" value="NC_020388.1"/>
</dbReference>
<gene>
    <name evidence="2" type="ordered locus">Nmlp_3711</name>
</gene>
<dbReference type="AlphaFoldDB" id="M1XTQ7"/>
<keyword evidence="1" id="KW-0812">Transmembrane</keyword>
<keyword evidence="1" id="KW-1133">Transmembrane helix</keyword>
<evidence type="ECO:0000313" key="2">
    <source>
        <dbReference type="EMBL" id="CCQ37825.1"/>
    </source>
</evidence>
<sequence>MTTDTRKLVLGAVALSVGSVLIFAVGILDTPLPDGPVAAVAALALAAGALLVGLSEIGTGV</sequence>
<dbReference type="Proteomes" id="UP000011867">
    <property type="component" value="Chromosome"/>
</dbReference>
<feature type="transmembrane region" description="Helical" evidence="1">
    <location>
        <begin position="34"/>
        <end position="54"/>
    </location>
</feature>
<name>M1XTQ7_NATM8</name>
<dbReference type="eggNOG" id="arCOG15189">
    <property type="taxonomic scope" value="Archaea"/>
</dbReference>